<organism evidence="2 3">
    <name type="scientific">Rothia kristinae</name>
    <dbReference type="NCBI Taxonomy" id="37923"/>
    <lineage>
        <taxon>Bacteria</taxon>
        <taxon>Bacillati</taxon>
        <taxon>Actinomycetota</taxon>
        <taxon>Actinomycetes</taxon>
        <taxon>Micrococcales</taxon>
        <taxon>Micrococcaceae</taxon>
        <taxon>Rothia</taxon>
    </lineage>
</organism>
<protein>
    <submittedName>
        <fullName evidence="2">Uncharacterized protein</fullName>
    </submittedName>
</protein>
<gene>
    <name evidence="2" type="ORF">A5N15_03180</name>
</gene>
<accession>A0A657IVG3</accession>
<feature type="region of interest" description="Disordered" evidence="1">
    <location>
        <begin position="36"/>
        <end position="59"/>
    </location>
</feature>
<proteinExistence type="predicted"/>
<dbReference type="AlphaFoldDB" id="A0A657IVG3"/>
<comment type="caution">
    <text evidence="2">The sequence shown here is derived from an EMBL/GenBank/DDBJ whole genome shotgun (WGS) entry which is preliminary data.</text>
</comment>
<evidence type="ECO:0000256" key="1">
    <source>
        <dbReference type="SAM" id="MobiDB-lite"/>
    </source>
</evidence>
<evidence type="ECO:0000313" key="2">
    <source>
        <dbReference type="EMBL" id="OAX64840.1"/>
    </source>
</evidence>
<dbReference type="InterPro" id="IPR015422">
    <property type="entry name" value="PyrdxlP-dep_Trfase_small"/>
</dbReference>
<sequence length="119" mass="12995">MWLRPFRDAIYTMPPYVSTEDGLARITAAMVAAAAAHRPRRGGRMSTTSSAEALPQAPTDAEPTAFLDADAVRAAAAEKLLFVTGTDTGVGRPMRPRPWRPCWPVRVWTCTSTSRPRPV</sequence>
<evidence type="ECO:0000313" key="3">
    <source>
        <dbReference type="Proteomes" id="UP000092021"/>
    </source>
</evidence>
<dbReference type="EMBL" id="LWGZ01000288">
    <property type="protein sequence ID" value="OAX64840.1"/>
    <property type="molecule type" value="Genomic_DNA"/>
</dbReference>
<reference evidence="2 3" key="1">
    <citation type="submission" date="2016-04" db="EMBL/GenBank/DDBJ databases">
        <title>Identification of putative biosynthetic pathways for the production of bioactive secondary metabolites by the marine actinomycete Kocuria kristinae RUTW2-3.</title>
        <authorList>
            <person name="Waterworth S.C."/>
            <person name="Walmsley T.A."/>
            <person name="Matongo T."/>
            <person name="Davies-Coleman M.T."/>
            <person name="Dorrington R.A."/>
        </authorList>
    </citation>
    <scope>NUCLEOTIDE SEQUENCE [LARGE SCALE GENOMIC DNA]</scope>
    <source>
        <strain evidence="2 3">RUTW4-5</strain>
    </source>
</reference>
<dbReference type="Gene3D" id="3.90.1150.10">
    <property type="entry name" value="Aspartate Aminotransferase, domain 1"/>
    <property type="match status" value="1"/>
</dbReference>
<name>A0A657IVG3_9MICC</name>
<dbReference type="Proteomes" id="UP000092021">
    <property type="component" value="Unassembled WGS sequence"/>
</dbReference>